<dbReference type="GO" id="GO:0005634">
    <property type="term" value="C:nucleus"/>
    <property type="evidence" value="ECO:0007669"/>
    <property type="project" value="TreeGrafter"/>
</dbReference>
<evidence type="ECO:0000256" key="3">
    <source>
        <dbReference type="ARBA" id="ARBA00023235"/>
    </source>
</evidence>
<reference evidence="9" key="1">
    <citation type="submission" date="2016-05" db="EMBL/GenBank/DDBJ databases">
        <title>Comparative genomics of biotechnologically important yeasts.</title>
        <authorList>
            <consortium name="DOE Joint Genome Institute"/>
            <person name="Riley R."/>
            <person name="Haridas S."/>
            <person name="Wolfe K.H."/>
            <person name="Lopes M.R."/>
            <person name="Hittinger C.T."/>
            <person name="Goker M."/>
            <person name="Salamov A."/>
            <person name="Wisecaver J."/>
            <person name="Long T.M."/>
            <person name="Aerts A.L."/>
            <person name="Barry K."/>
            <person name="Choi C."/>
            <person name="Clum A."/>
            <person name="Coughlan A.Y."/>
            <person name="Deshpande S."/>
            <person name="Douglass A.P."/>
            <person name="Hanson S.J."/>
            <person name="Klenk H.-P."/>
            <person name="Labutti K."/>
            <person name="Lapidus A."/>
            <person name="Lindquist E."/>
            <person name="Lipzen A."/>
            <person name="Meier-Kolthoff J.P."/>
            <person name="Ohm R.A."/>
            <person name="Otillar R.P."/>
            <person name="Pangilinan J."/>
            <person name="Peng Y."/>
            <person name="Rokas A."/>
            <person name="Rosa C.A."/>
            <person name="Scheuner C."/>
            <person name="Sibirny A.A."/>
            <person name="Slot J.C."/>
            <person name="Stielow J.B."/>
            <person name="Sun H."/>
            <person name="Kurtzman C.P."/>
            <person name="Blackwell M."/>
            <person name="Grigoriev I.V."/>
            <person name="Jeffries T.W."/>
        </authorList>
    </citation>
    <scope>NUCLEOTIDE SEQUENCE [LARGE SCALE GENOMIC DNA]</scope>
    <source>
        <strain evidence="9">NRRL Y-1933</strain>
    </source>
</reference>
<dbReference type="Pfam" id="PF00639">
    <property type="entry name" value="Rotamase"/>
    <property type="match status" value="1"/>
</dbReference>
<dbReference type="GO" id="GO:0003755">
    <property type="term" value="F:peptidyl-prolyl cis-trans isomerase activity"/>
    <property type="evidence" value="ECO:0007669"/>
    <property type="project" value="UniProtKB-UniRule"/>
</dbReference>
<keyword evidence="3 4" id="KW-0413">Isomerase</keyword>
<dbReference type="STRING" id="984485.A0A1E4RJ35"/>
<sequence length="175" mass="19640">MGETGLPPNWTIRVSSTHNREYFYNQSTKDSSWECPFGTDNDKLQLYLSKFKQNGNRPVVAEDGKIRVTHILIKHKQSRRPSSWKSPDGITISRDEAIVSLKKLQKKILDGEAKIGEFAQTESDDSSHTSAGDIGYFKKGQMQPSFEEAAFSLHVGELSDLVETDSGIHLIQRVA</sequence>
<comment type="catalytic activity">
    <reaction evidence="1 5">
        <text>[protein]-peptidylproline (omega=180) = [protein]-peptidylproline (omega=0)</text>
        <dbReference type="Rhea" id="RHEA:16237"/>
        <dbReference type="Rhea" id="RHEA-COMP:10747"/>
        <dbReference type="Rhea" id="RHEA-COMP:10748"/>
        <dbReference type="ChEBI" id="CHEBI:83833"/>
        <dbReference type="ChEBI" id="CHEBI:83834"/>
        <dbReference type="EC" id="5.2.1.8"/>
    </reaction>
</comment>
<dbReference type="PROSITE" id="PS50198">
    <property type="entry name" value="PPIC_PPIASE_2"/>
    <property type="match status" value="1"/>
</dbReference>
<organism evidence="8 9">
    <name type="scientific">Hyphopichia burtonii NRRL Y-1933</name>
    <dbReference type="NCBI Taxonomy" id="984485"/>
    <lineage>
        <taxon>Eukaryota</taxon>
        <taxon>Fungi</taxon>
        <taxon>Dikarya</taxon>
        <taxon>Ascomycota</taxon>
        <taxon>Saccharomycotina</taxon>
        <taxon>Pichiomycetes</taxon>
        <taxon>Debaryomycetaceae</taxon>
        <taxon>Hyphopichia</taxon>
    </lineage>
</organism>
<evidence type="ECO:0000256" key="1">
    <source>
        <dbReference type="ARBA" id="ARBA00000971"/>
    </source>
</evidence>
<dbReference type="PANTHER" id="PTHR10657">
    <property type="entry name" value="PEPTIDYL-PROLYL CIS-TRANS ISOMERASE"/>
    <property type="match status" value="1"/>
</dbReference>
<evidence type="ECO:0000313" key="9">
    <source>
        <dbReference type="Proteomes" id="UP000095085"/>
    </source>
</evidence>
<dbReference type="InterPro" id="IPR001202">
    <property type="entry name" value="WW_dom"/>
</dbReference>
<dbReference type="OrthoDB" id="2530521at2759"/>
<dbReference type="Proteomes" id="UP000095085">
    <property type="component" value="Unassembled WGS sequence"/>
</dbReference>
<dbReference type="RefSeq" id="XP_020076355.1">
    <property type="nucleotide sequence ID" value="XM_020220172.1"/>
</dbReference>
<proteinExistence type="predicted"/>
<evidence type="ECO:0000313" key="8">
    <source>
        <dbReference type="EMBL" id="ODV67288.1"/>
    </source>
</evidence>
<evidence type="ECO:0000256" key="4">
    <source>
        <dbReference type="PROSITE-ProRule" id="PRU00278"/>
    </source>
</evidence>
<dbReference type="GO" id="GO:0005829">
    <property type="term" value="C:cytosol"/>
    <property type="evidence" value="ECO:0007669"/>
    <property type="project" value="TreeGrafter"/>
</dbReference>
<dbReference type="AlphaFoldDB" id="A0A1E4RJ35"/>
<feature type="domain" description="WW" evidence="6">
    <location>
        <begin position="4"/>
        <end position="38"/>
    </location>
</feature>
<name>A0A1E4RJ35_9ASCO</name>
<dbReference type="PROSITE" id="PS50020">
    <property type="entry name" value="WW_DOMAIN_2"/>
    <property type="match status" value="1"/>
</dbReference>
<dbReference type="PANTHER" id="PTHR10657:SF4">
    <property type="entry name" value="PEPTIDYL-PROLYL CIS-TRANS ISOMERASE-RELATED"/>
    <property type="match status" value="1"/>
</dbReference>
<protein>
    <recommendedName>
        <fullName evidence="5">Peptidyl-prolyl cis-trans isomerase</fullName>
        <ecNumber evidence="5">5.2.1.8</ecNumber>
    </recommendedName>
</protein>
<dbReference type="SUPFAM" id="SSF54534">
    <property type="entry name" value="FKBP-like"/>
    <property type="match status" value="1"/>
</dbReference>
<dbReference type="EC" id="5.2.1.8" evidence="5"/>
<keyword evidence="2 4" id="KW-0697">Rotamase</keyword>
<feature type="domain" description="PpiC" evidence="7">
    <location>
        <begin position="63"/>
        <end position="175"/>
    </location>
</feature>
<dbReference type="InterPro" id="IPR000297">
    <property type="entry name" value="PPIase_PpiC"/>
</dbReference>
<dbReference type="GO" id="GO:0080090">
    <property type="term" value="P:regulation of primary metabolic process"/>
    <property type="evidence" value="ECO:0007669"/>
    <property type="project" value="UniProtKB-ARBA"/>
</dbReference>
<dbReference type="InterPro" id="IPR046357">
    <property type="entry name" value="PPIase_dom_sf"/>
</dbReference>
<evidence type="ECO:0000259" key="6">
    <source>
        <dbReference type="PROSITE" id="PS50020"/>
    </source>
</evidence>
<dbReference type="GeneID" id="30994722"/>
<dbReference type="CDD" id="cd00201">
    <property type="entry name" value="WW"/>
    <property type="match status" value="1"/>
</dbReference>
<dbReference type="EMBL" id="KV454541">
    <property type="protein sequence ID" value="ODV67288.1"/>
    <property type="molecule type" value="Genomic_DNA"/>
</dbReference>
<dbReference type="PROSITE" id="PS01159">
    <property type="entry name" value="WW_DOMAIN_1"/>
    <property type="match status" value="1"/>
</dbReference>
<evidence type="ECO:0000256" key="5">
    <source>
        <dbReference type="RuleBase" id="RU363014"/>
    </source>
</evidence>
<keyword evidence="9" id="KW-1185">Reference proteome</keyword>
<dbReference type="SUPFAM" id="SSF51045">
    <property type="entry name" value="WW domain"/>
    <property type="match status" value="1"/>
</dbReference>
<gene>
    <name evidence="8" type="ORF">HYPBUDRAFT_149033</name>
</gene>
<dbReference type="Pfam" id="PF00397">
    <property type="entry name" value="WW"/>
    <property type="match status" value="1"/>
</dbReference>
<dbReference type="Gene3D" id="2.20.70.10">
    <property type="match status" value="1"/>
</dbReference>
<evidence type="ECO:0000256" key="2">
    <source>
        <dbReference type="ARBA" id="ARBA00023110"/>
    </source>
</evidence>
<dbReference type="Gene3D" id="3.10.50.40">
    <property type="match status" value="1"/>
</dbReference>
<dbReference type="InterPro" id="IPR036020">
    <property type="entry name" value="WW_dom_sf"/>
</dbReference>
<dbReference type="InterPro" id="IPR051370">
    <property type="entry name" value="PPIase_Pin1"/>
</dbReference>
<dbReference type="SMART" id="SM00456">
    <property type="entry name" value="WW"/>
    <property type="match status" value="1"/>
</dbReference>
<evidence type="ECO:0000259" key="7">
    <source>
        <dbReference type="PROSITE" id="PS50198"/>
    </source>
</evidence>
<dbReference type="FunFam" id="3.10.50.40:FF:000010">
    <property type="entry name" value="Peptidyl-prolyl cis-trans isomerase Pin1"/>
    <property type="match status" value="1"/>
</dbReference>
<dbReference type="GO" id="GO:0060255">
    <property type="term" value="P:regulation of macromolecule metabolic process"/>
    <property type="evidence" value="ECO:0007669"/>
    <property type="project" value="UniProtKB-ARBA"/>
</dbReference>
<accession>A0A1E4RJ35</accession>